<comment type="caution">
    <text evidence="3">The sequence shown here is derived from an EMBL/GenBank/DDBJ whole genome shotgun (WGS) entry which is preliminary data.</text>
</comment>
<accession>A0A1E3AA05</accession>
<dbReference type="PANTHER" id="PTHR45947:SF13">
    <property type="entry name" value="TRANSFERASE"/>
    <property type="match status" value="1"/>
</dbReference>
<dbReference type="GO" id="GO:0016757">
    <property type="term" value="F:glycosyltransferase activity"/>
    <property type="evidence" value="ECO:0007669"/>
    <property type="project" value="UniProtKB-KW"/>
</dbReference>
<keyword evidence="3" id="KW-0808">Transferase</keyword>
<sequence length="402" mass="46381">MKVLIVNKFLYPNGGSETYIFKLGEVLREKGHEVQYFGMEHKGRIVGNEVESYTGDLDFHTGRMKKVLYPFQIIYSVEARKKIRKVLRDFMPDVVHLNNFNFQLTPSIIYEIRAFEKKMPKKIKIVYTAHDGQFVCPNHLMRNPVTGELCTKCMETGVGNCVKNRCLHGSMAKSLLAAFENRLYRTLGTYKQIDCVICPSMFIKNKLATYDAIKDKLIVMHNFMDQPSAKETFVIKKDYVVYFGRYSEEKGIRTLLKVCRRMPEIPFIFVGSGPLEEEINRVGNITNKGFMTGEKLRRTIEEARFAVIPSECYENCPFSVMESQIYGTPVLGANLGGIPELISDGETGELFQSGNEQDLHAKIYELWHNREKTERYTKNCKNVVFDTDEQYCDKILKIYGEK</sequence>
<dbReference type="InterPro" id="IPR028098">
    <property type="entry name" value="Glyco_trans_4-like_N"/>
</dbReference>
<dbReference type="InterPro" id="IPR001296">
    <property type="entry name" value="Glyco_trans_1"/>
</dbReference>
<protein>
    <submittedName>
        <fullName evidence="3">GDP-mannose-dependent alpha-mannosyltransferase</fullName>
        <ecNumber evidence="3">2.4.1.-</ecNumber>
    </submittedName>
</protein>
<dbReference type="EMBL" id="MCGH01000002">
    <property type="protein sequence ID" value="ODM05605.1"/>
    <property type="molecule type" value="Genomic_DNA"/>
</dbReference>
<dbReference type="EC" id="2.4.1.-" evidence="3"/>
<dbReference type="PATRIC" id="fig|1432052.4.peg.1676"/>
<dbReference type="Proteomes" id="UP000094067">
    <property type="component" value="Unassembled WGS sequence"/>
</dbReference>
<keyword evidence="3" id="KW-0328">Glycosyltransferase</keyword>
<evidence type="ECO:0000259" key="2">
    <source>
        <dbReference type="Pfam" id="PF13439"/>
    </source>
</evidence>
<feature type="domain" description="Glycosyl transferase family 1" evidence="1">
    <location>
        <begin position="231"/>
        <end position="382"/>
    </location>
</feature>
<dbReference type="RefSeq" id="WP_069151814.1">
    <property type="nucleotide sequence ID" value="NZ_MCGH01000002.1"/>
</dbReference>
<dbReference type="Gene3D" id="3.40.50.2000">
    <property type="entry name" value="Glycogen Phosphorylase B"/>
    <property type="match status" value="2"/>
</dbReference>
<dbReference type="AlphaFoldDB" id="A0A1E3AA05"/>
<dbReference type="Pfam" id="PF13439">
    <property type="entry name" value="Glyco_transf_4"/>
    <property type="match status" value="1"/>
</dbReference>
<name>A0A1E3AA05_9FIRM</name>
<gene>
    <name evidence="3" type="primary">mgtA_1</name>
    <name evidence="3" type="ORF">BEI61_01494</name>
</gene>
<reference evidence="3 4" key="1">
    <citation type="submission" date="2016-07" db="EMBL/GenBank/DDBJ databases">
        <title>Characterization of isolates of Eisenbergiella tayi derived from blood cultures, using whole genome sequencing.</title>
        <authorList>
            <person name="Burdz T."/>
            <person name="Wiebe D."/>
            <person name="Huynh C."/>
            <person name="Bernard K."/>
        </authorList>
    </citation>
    <scope>NUCLEOTIDE SEQUENCE [LARGE SCALE GENOMIC DNA]</scope>
    <source>
        <strain evidence="3 4">NML 110608</strain>
    </source>
</reference>
<dbReference type="InterPro" id="IPR050194">
    <property type="entry name" value="Glycosyltransferase_grp1"/>
</dbReference>
<dbReference type="PANTHER" id="PTHR45947">
    <property type="entry name" value="SULFOQUINOVOSYL TRANSFERASE SQD2"/>
    <property type="match status" value="1"/>
</dbReference>
<feature type="domain" description="Glycosyltransferase subfamily 4-like N-terminal" evidence="2">
    <location>
        <begin position="14"/>
        <end position="225"/>
    </location>
</feature>
<evidence type="ECO:0000313" key="4">
    <source>
        <dbReference type="Proteomes" id="UP000094067"/>
    </source>
</evidence>
<evidence type="ECO:0000259" key="1">
    <source>
        <dbReference type="Pfam" id="PF00534"/>
    </source>
</evidence>
<evidence type="ECO:0000313" key="3">
    <source>
        <dbReference type="EMBL" id="ODM05605.1"/>
    </source>
</evidence>
<dbReference type="SUPFAM" id="SSF53756">
    <property type="entry name" value="UDP-Glycosyltransferase/glycogen phosphorylase"/>
    <property type="match status" value="1"/>
</dbReference>
<proteinExistence type="predicted"/>
<organism evidence="3 4">
    <name type="scientific">Eisenbergiella tayi</name>
    <dbReference type="NCBI Taxonomy" id="1432052"/>
    <lineage>
        <taxon>Bacteria</taxon>
        <taxon>Bacillati</taxon>
        <taxon>Bacillota</taxon>
        <taxon>Clostridia</taxon>
        <taxon>Lachnospirales</taxon>
        <taxon>Lachnospiraceae</taxon>
        <taxon>Eisenbergiella</taxon>
    </lineage>
</organism>
<dbReference type="Pfam" id="PF00534">
    <property type="entry name" value="Glycos_transf_1"/>
    <property type="match status" value="1"/>
</dbReference>